<proteinExistence type="predicted"/>
<reference evidence="1 2" key="1">
    <citation type="submission" date="2022-12" db="EMBL/GenBank/DDBJ databases">
        <title>Genomic features and morphological characterization of a novel Knufia sp. strain isolated from spacecraft assembly facility.</title>
        <authorList>
            <person name="Teixeira M."/>
            <person name="Chander A.M."/>
            <person name="Stajich J.E."/>
            <person name="Venkateswaran K."/>
        </authorList>
    </citation>
    <scope>NUCLEOTIDE SEQUENCE [LARGE SCALE GENOMIC DNA]</scope>
    <source>
        <strain evidence="1 2">FJI-L2-BK-P2</strain>
    </source>
</reference>
<accession>A0AAN8IBP2</accession>
<comment type="caution">
    <text evidence="1">The sequence shown here is derived from an EMBL/GenBank/DDBJ whole genome shotgun (WGS) entry which is preliminary data.</text>
</comment>
<organism evidence="1 2">
    <name type="scientific">Knufia fluminis</name>
    <dbReference type="NCBI Taxonomy" id="191047"/>
    <lineage>
        <taxon>Eukaryota</taxon>
        <taxon>Fungi</taxon>
        <taxon>Dikarya</taxon>
        <taxon>Ascomycota</taxon>
        <taxon>Pezizomycotina</taxon>
        <taxon>Eurotiomycetes</taxon>
        <taxon>Chaetothyriomycetidae</taxon>
        <taxon>Chaetothyriales</taxon>
        <taxon>Trichomeriaceae</taxon>
        <taxon>Knufia</taxon>
    </lineage>
</organism>
<dbReference type="AlphaFoldDB" id="A0AAN8IBP2"/>
<dbReference type="Proteomes" id="UP001316803">
    <property type="component" value="Unassembled WGS sequence"/>
</dbReference>
<name>A0AAN8IBP2_9EURO</name>
<evidence type="ECO:0000313" key="1">
    <source>
        <dbReference type="EMBL" id="KAK5957425.1"/>
    </source>
</evidence>
<evidence type="ECO:0000313" key="2">
    <source>
        <dbReference type="Proteomes" id="UP001316803"/>
    </source>
</evidence>
<sequence>MSIARMASLSVESLVGKQAKEIPHGPGPMSGLIVISSKWNMNGSTVPIMRTSAIPVLMDSAMATAEYWILGNLEIEPATKLGVTGQ</sequence>
<keyword evidence="2" id="KW-1185">Reference proteome</keyword>
<dbReference type="EMBL" id="JAKLMC020000003">
    <property type="protein sequence ID" value="KAK5957425.1"/>
    <property type="molecule type" value="Genomic_DNA"/>
</dbReference>
<gene>
    <name evidence="1" type="ORF">OHC33_001799</name>
</gene>
<protein>
    <submittedName>
        <fullName evidence="1">Uncharacterized protein</fullName>
    </submittedName>
</protein>